<keyword evidence="3 6" id="KW-0812">Transmembrane</keyword>
<dbReference type="Pfam" id="PF02653">
    <property type="entry name" value="BPD_transp_2"/>
    <property type="match status" value="1"/>
</dbReference>
<evidence type="ECO:0000256" key="6">
    <source>
        <dbReference type="SAM" id="Phobius"/>
    </source>
</evidence>
<dbReference type="InterPro" id="IPR001851">
    <property type="entry name" value="ABC_transp_permease"/>
</dbReference>
<proteinExistence type="predicted"/>
<evidence type="ECO:0000313" key="7">
    <source>
        <dbReference type="EMBL" id="BDG01296.1"/>
    </source>
</evidence>
<protein>
    <submittedName>
        <fullName evidence="7">ABC transporter permease</fullName>
    </submittedName>
</protein>
<gene>
    <name evidence="7" type="ORF">AMOR_02920</name>
</gene>
<dbReference type="PANTHER" id="PTHR32196">
    <property type="entry name" value="ABC TRANSPORTER PERMEASE PROTEIN YPHD-RELATED-RELATED"/>
    <property type="match status" value="1"/>
</dbReference>
<feature type="transmembrane region" description="Helical" evidence="6">
    <location>
        <begin position="145"/>
        <end position="165"/>
    </location>
</feature>
<comment type="subcellular location">
    <subcellularLocation>
        <location evidence="1">Cell membrane</location>
        <topology evidence="1">Multi-pass membrane protein</topology>
    </subcellularLocation>
</comment>
<dbReference type="Proteomes" id="UP001162891">
    <property type="component" value="Chromosome"/>
</dbReference>
<keyword evidence="8" id="KW-1185">Reference proteome</keyword>
<dbReference type="PANTHER" id="PTHR32196:SF72">
    <property type="entry name" value="RIBOSE IMPORT PERMEASE PROTEIN RBSC"/>
    <property type="match status" value="1"/>
</dbReference>
<dbReference type="EMBL" id="AP025591">
    <property type="protein sequence ID" value="BDG01296.1"/>
    <property type="molecule type" value="Genomic_DNA"/>
</dbReference>
<keyword evidence="5 6" id="KW-0472">Membrane</keyword>
<evidence type="ECO:0000256" key="2">
    <source>
        <dbReference type="ARBA" id="ARBA00022475"/>
    </source>
</evidence>
<keyword evidence="2" id="KW-1003">Cell membrane</keyword>
<keyword evidence="4 6" id="KW-1133">Transmembrane helix</keyword>
<evidence type="ECO:0000256" key="3">
    <source>
        <dbReference type="ARBA" id="ARBA00022692"/>
    </source>
</evidence>
<feature type="transmembrane region" description="Helical" evidence="6">
    <location>
        <begin position="94"/>
        <end position="112"/>
    </location>
</feature>
<feature type="transmembrane region" description="Helical" evidence="6">
    <location>
        <begin position="317"/>
        <end position="336"/>
    </location>
</feature>
<feature type="transmembrane region" description="Helical" evidence="6">
    <location>
        <begin position="119"/>
        <end position="139"/>
    </location>
</feature>
<feature type="transmembrane region" description="Helical" evidence="6">
    <location>
        <begin position="238"/>
        <end position="257"/>
    </location>
</feature>
<accession>A0ABM7WP97</accession>
<organism evidence="7 8">
    <name type="scientific">Anaeromyxobacter oryzae</name>
    <dbReference type="NCBI Taxonomy" id="2918170"/>
    <lineage>
        <taxon>Bacteria</taxon>
        <taxon>Pseudomonadati</taxon>
        <taxon>Myxococcota</taxon>
        <taxon>Myxococcia</taxon>
        <taxon>Myxococcales</taxon>
        <taxon>Cystobacterineae</taxon>
        <taxon>Anaeromyxobacteraceae</taxon>
        <taxon>Anaeromyxobacter</taxon>
    </lineage>
</organism>
<feature type="transmembrane region" description="Helical" evidence="6">
    <location>
        <begin position="185"/>
        <end position="206"/>
    </location>
</feature>
<dbReference type="CDD" id="cd06579">
    <property type="entry name" value="TM_PBP1_transp_AraH_like"/>
    <property type="match status" value="1"/>
</dbReference>
<evidence type="ECO:0000256" key="1">
    <source>
        <dbReference type="ARBA" id="ARBA00004651"/>
    </source>
</evidence>
<reference evidence="8" key="1">
    <citation type="journal article" date="2022" name="Int. J. Syst. Evol. Microbiol.">
        <title>Anaeromyxobacter oryzae sp. nov., Anaeromyxobacter diazotrophicus sp. nov. and Anaeromyxobacter paludicola sp. nov., isolated from paddy soils.</title>
        <authorList>
            <person name="Itoh H."/>
            <person name="Xu Z."/>
            <person name="Mise K."/>
            <person name="Masuda Y."/>
            <person name="Ushijima N."/>
            <person name="Hayakawa C."/>
            <person name="Shiratori Y."/>
            <person name="Senoo K."/>
        </authorList>
    </citation>
    <scope>NUCLEOTIDE SEQUENCE [LARGE SCALE GENOMIC DNA]</scope>
    <source>
        <strain evidence="8">Red232</strain>
    </source>
</reference>
<sequence>MSRAGGTVVPQVELGQAEVAREKRRLVPRRVARLFSNPLAGVFAALVLIFVASCFLSPYFLTPFNMLIVSRALAFVGMVTIAQALLMIMGELDLSLGAIGGLCGVLGGIMMVELGWDPFLAFGLCLLFGVLFGLVNGLLVTVLGLNSLVVTIGMAGVYSGLNLVITRGLAITGIPDSIGFLGKGVYLGVPMPFVITLVLLALLTVVTQKTPFGRYVYALGNSTAAARMLGIPVGRIRVACFMIAGFCASLAGMLMVARLGTAQPSIGEIWVMPSIAGSVIGGVATTGGIGSLLGAIVGAAIIGVIQNIIVLFGVAPYWQSVVSGAIVVLAISFDAVSRRYIKKE</sequence>
<feature type="transmembrane region" description="Helical" evidence="6">
    <location>
        <begin position="39"/>
        <end position="61"/>
    </location>
</feature>
<evidence type="ECO:0000256" key="5">
    <source>
        <dbReference type="ARBA" id="ARBA00023136"/>
    </source>
</evidence>
<name>A0ABM7WP97_9BACT</name>
<feature type="transmembrane region" description="Helical" evidence="6">
    <location>
        <begin position="68"/>
        <end position="88"/>
    </location>
</feature>
<evidence type="ECO:0000256" key="4">
    <source>
        <dbReference type="ARBA" id="ARBA00022989"/>
    </source>
</evidence>
<evidence type="ECO:0000313" key="8">
    <source>
        <dbReference type="Proteomes" id="UP001162891"/>
    </source>
</evidence>